<dbReference type="SUPFAM" id="SSF53474">
    <property type="entry name" value="alpha/beta-Hydrolases"/>
    <property type="match status" value="1"/>
</dbReference>
<keyword evidence="2" id="KW-0378">Hydrolase</keyword>
<evidence type="ECO:0000313" key="4">
    <source>
        <dbReference type="Proteomes" id="UP001152607"/>
    </source>
</evidence>
<name>A0A9W4XZA6_9PLEO</name>
<dbReference type="PANTHER" id="PTHR40841">
    <property type="entry name" value="SIDEROPHORE TRIACETYLFUSARININE C ESTERASE"/>
    <property type="match status" value="1"/>
</dbReference>
<accession>A0A9W4XZA6</accession>
<evidence type="ECO:0000256" key="2">
    <source>
        <dbReference type="ARBA" id="ARBA00022801"/>
    </source>
</evidence>
<dbReference type="InterPro" id="IPR029058">
    <property type="entry name" value="AB_hydrolase_fold"/>
</dbReference>
<dbReference type="InterPro" id="IPR052558">
    <property type="entry name" value="Siderophore_Hydrolase_D"/>
</dbReference>
<gene>
    <name evidence="3" type="ORF">PDIGIT_LOCUS15087</name>
</gene>
<dbReference type="AlphaFoldDB" id="A0A9W4XZA6"/>
<evidence type="ECO:0000313" key="3">
    <source>
        <dbReference type="EMBL" id="CAI6341887.1"/>
    </source>
</evidence>
<protein>
    <recommendedName>
        <fullName evidence="5">Esterase</fullName>
    </recommendedName>
</protein>
<dbReference type="Pfam" id="PF00756">
    <property type="entry name" value="Esterase"/>
    <property type="match status" value="1"/>
</dbReference>
<dbReference type="InterPro" id="IPR000801">
    <property type="entry name" value="Esterase-like"/>
</dbReference>
<sequence length="265" mass="29720">MVSYVLDGNALALTATEAARRRRAVESAQPDTIVVSIGYPTLLPDSPYSDSRSHDLQIPVCGNCTAPAFPNVPSNAENFIMFVDSVLRPWIRETVFPATTFSRDALYGHSFAGLFVLYVLLTRPGMFDTFMSASPALWWEDGYIFRLLEGLVSSGERDLDVDTVVMRGNATVRPAFQISYGKLEQFPVRRRLESDEDWQRRLDLIEPFKMADYCQRLYEVLKGSDAVRDVELHEYPFSDHAAVGGAAMADGLDYFLDWPPRIAGS</sequence>
<proteinExistence type="inferred from homology"/>
<evidence type="ECO:0008006" key="5">
    <source>
        <dbReference type="Google" id="ProtNLM"/>
    </source>
</evidence>
<dbReference type="EMBL" id="CAOQHR010000012">
    <property type="protein sequence ID" value="CAI6341887.1"/>
    <property type="molecule type" value="Genomic_DNA"/>
</dbReference>
<dbReference type="Gene3D" id="3.40.50.1820">
    <property type="entry name" value="alpha/beta hydrolase"/>
    <property type="match status" value="1"/>
</dbReference>
<comment type="caution">
    <text evidence="3">The sequence shown here is derived from an EMBL/GenBank/DDBJ whole genome shotgun (WGS) entry which is preliminary data.</text>
</comment>
<evidence type="ECO:0000256" key="1">
    <source>
        <dbReference type="ARBA" id="ARBA00005622"/>
    </source>
</evidence>
<dbReference type="OrthoDB" id="446683at2759"/>
<dbReference type="GO" id="GO:0016788">
    <property type="term" value="F:hydrolase activity, acting on ester bonds"/>
    <property type="evidence" value="ECO:0007669"/>
    <property type="project" value="TreeGrafter"/>
</dbReference>
<dbReference type="PANTHER" id="PTHR40841:SF2">
    <property type="entry name" value="SIDEROPHORE-DEGRADING ESTERASE (EUROFUNG)"/>
    <property type="match status" value="1"/>
</dbReference>
<organism evidence="3 4">
    <name type="scientific">Periconia digitata</name>
    <dbReference type="NCBI Taxonomy" id="1303443"/>
    <lineage>
        <taxon>Eukaryota</taxon>
        <taxon>Fungi</taxon>
        <taxon>Dikarya</taxon>
        <taxon>Ascomycota</taxon>
        <taxon>Pezizomycotina</taxon>
        <taxon>Dothideomycetes</taxon>
        <taxon>Pleosporomycetidae</taxon>
        <taxon>Pleosporales</taxon>
        <taxon>Massarineae</taxon>
        <taxon>Periconiaceae</taxon>
        <taxon>Periconia</taxon>
    </lineage>
</organism>
<reference evidence="3" key="1">
    <citation type="submission" date="2023-01" db="EMBL/GenBank/DDBJ databases">
        <authorList>
            <person name="Van Ghelder C."/>
            <person name="Rancurel C."/>
        </authorList>
    </citation>
    <scope>NUCLEOTIDE SEQUENCE</scope>
    <source>
        <strain evidence="3">CNCM I-4278</strain>
    </source>
</reference>
<comment type="similarity">
    <text evidence="1">Belongs to the esterase D family.</text>
</comment>
<dbReference type="Proteomes" id="UP001152607">
    <property type="component" value="Unassembled WGS sequence"/>
</dbReference>
<keyword evidence="4" id="KW-1185">Reference proteome</keyword>